<reference evidence="1" key="1">
    <citation type="journal article" date="2017" name="Nature">
        <title>The sunflower genome provides insights into oil metabolism, flowering and Asterid evolution.</title>
        <authorList>
            <person name="Badouin H."/>
            <person name="Gouzy J."/>
            <person name="Grassa C.J."/>
            <person name="Murat F."/>
            <person name="Staton S.E."/>
            <person name="Cottret L."/>
            <person name="Lelandais-Briere C."/>
            <person name="Owens G.L."/>
            <person name="Carrere S."/>
            <person name="Mayjonade B."/>
            <person name="Legrand L."/>
            <person name="Gill N."/>
            <person name="Kane N.C."/>
            <person name="Bowers J.E."/>
            <person name="Hubner S."/>
            <person name="Bellec A."/>
            <person name="Berard A."/>
            <person name="Berges H."/>
            <person name="Blanchet N."/>
            <person name="Boniface M.C."/>
            <person name="Brunel D."/>
            <person name="Catrice O."/>
            <person name="Chaidir N."/>
            <person name="Claudel C."/>
            <person name="Donnadieu C."/>
            <person name="Faraut T."/>
            <person name="Fievet G."/>
            <person name="Helmstetter N."/>
            <person name="King M."/>
            <person name="Knapp S.J."/>
            <person name="Lai Z."/>
            <person name="Le Paslier M.C."/>
            <person name="Lippi Y."/>
            <person name="Lorenzon L."/>
            <person name="Mandel J.R."/>
            <person name="Marage G."/>
            <person name="Marchand G."/>
            <person name="Marquand E."/>
            <person name="Bret-Mestries E."/>
            <person name="Morien E."/>
            <person name="Nambeesan S."/>
            <person name="Nguyen T."/>
            <person name="Pegot-Espagnet P."/>
            <person name="Pouilly N."/>
            <person name="Raftis F."/>
            <person name="Sallet E."/>
            <person name="Schiex T."/>
            <person name="Thomas J."/>
            <person name="Vandecasteele C."/>
            <person name="Vares D."/>
            <person name="Vear F."/>
            <person name="Vautrin S."/>
            <person name="Crespi M."/>
            <person name="Mangin B."/>
            <person name="Burke J.M."/>
            <person name="Salse J."/>
            <person name="Munos S."/>
            <person name="Vincourt P."/>
            <person name="Rieseberg L.H."/>
            <person name="Langlade N.B."/>
        </authorList>
    </citation>
    <scope>NUCLEOTIDE SEQUENCE</scope>
    <source>
        <tissue evidence="1">Leaves</tissue>
    </source>
</reference>
<reference evidence="1" key="2">
    <citation type="submission" date="2020-06" db="EMBL/GenBank/DDBJ databases">
        <title>Helianthus annuus Genome sequencing and assembly Release 2.</title>
        <authorList>
            <person name="Gouzy J."/>
            <person name="Langlade N."/>
            <person name="Munos S."/>
        </authorList>
    </citation>
    <scope>NUCLEOTIDE SEQUENCE</scope>
    <source>
        <tissue evidence="1">Leaves</tissue>
    </source>
</reference>
<keyword evidence="2" id="KW-1185">Reference proteome</keyword>
<accession>A0A9K3NFT1</accession>
<dbReference type="AlphaFoldDB" id="A0A9K3NFT1"/>
<name>A0A9K3NFT1_HELAN</name>
<organism evidence="1 2">
    <name type="scientific">Helianthus annuus</name>
    <name type="common">Common sunflower</name>
    <dbReference type="NCBI Taxonomy" id="4232"/>
    <lineage>
        <taxon>Eukaryota</taxon>
        <taxon>Viridiplantae</taxon>
        <taxon>Streptophyta</taxon>
        <taxon>Embryophyta</taxon>
        <taxon>Tracheophyta</taxon>
        <taxon>Spermatophyta</taxon>
        <taxon>Magnoliopsida</taxon>
        <taxon>eudicotyledons</taxon>
        <taxon>Gunneridae</taxon>
        <taxon>Pentapetalae</taxon>
        <taxon>asterids</taxon>
        <taxon>campanulids</taxon>
        <taxon>Asterales</taxon>
        <taxon>Asteraceae</taxon>
        <taxon>Asteroideae</taxon>
        <taxon>Heliantheae alliance</taxon>
        <taxon>Heliantheae</taxon>
        <taxon>Helianthus</taxon>
    </lineage>
</organism>
<evidence type="ECO:0000313" key="2">
    <source>
        <dbReference type="Proteomes" id="UP000215914"/>
    </source>
</evidence>
<protein>
    <submittedName>
        <fullName evidence="1">Uncharacterized protein</fullName>
    </submittedName>
</protein>
<gene>
    <name evidence="1" type="ORF">HanXRQr2_Chr07g0287441</name>
</gene>
<evidence type="ECO:0000313" key="1">
    <source>
        <dbReference type="EMBL" id="KAF5797993.1"/>
    </source>
</evidence>
<sequence length="99" mass="10932">MSCSLTKTHPSSPFKNFTAPRSCLLRSLAFAILNMSCSPPLFPVDHTSACKLRSSPLTLPSSLLSWPPYISPLKPLAPLGMKTHDISLSHFRKNSKHQE</sequence>
<comment type="caution">
    <text evidence="1">The sequence shown here is derived from an EMBL/GenBank/DDBJ whole genome shotgun (WGS) entry which is preliminary data.</text>
</comment>
<dbReference type="EMBL" id="MNCJ02000322">
    <property type="protein sequence ID" value="KAF5797993.1"/>
    <property type="molecule type" value="Genomic_DNA"/>
</dbReference>
<dbReference type="Gramene" id="mRNA:HanXRQr2_Chr07g0287441">
    <property type="protein sequence ID" value="CDS:HanXRQr2_Chr07g0287441.1"/>
    <property type="gene ID" value="HanXRQr2_Chr07g0287441"/>
</dbReference>
<dbReference type="Proteomes" id="UP000215914">
    <property type="component" value="Unassembled WGS sequence"/>
</dbReference>
<proteinExistence type="predicted"/>